<dbReference type="Proteomes" id="UP000265366">
    <property type="component" value="Unassembled WGS sequence"/>
</dbReference>
<keyword evidence="1" id="KW-0812">Transmembrane</keyword>
<dbReference type="OrthoDB" id="7391824at2"/>
<organism evidence="2 3">
    <name type="scientific">Aurantiacibacter xanthus</name>
    <dbReference type="NCBI Taxonomy" id="1784712"/>
    <lineage>
        <taxon>Bacteria</taxon>
        <taxon>Pseudomonadati</taxon>
        <taxon>Pseudomonadota</taxon>
        <taxon>Alphaproteobacteria</taxon>
        <taxon>Sphingomonadales</taxon>
        <taxon>Erythrobacteraceae</taxon>
        <taxon>Aurantiacibacter</taxon>
    </lineage>
</organism>
<keyword evidence="1" id="KW-1133">Transmembrane helix</keyword>
<dbReference type="EMBL" id="QXFM01000093">
    <property type="protein sequence ID" value="RIV86078.1"/>
    <property type="molecule type" value="Genomic_DNA"/>
</dbReference>
<reference evidence="2 3" key="1">
    <citation type="submission" date="2018-08" db="EMBL/GenBank/DDBJ databases">
        <title>Erythrobacter zhengii sp.nov., a bacterium isolated from deep-sea sediment.</title>
        <authorList>
            <person name="Fang C."/>
            <person name="Wu Y.-H."/>
            <person name="Sun C."/>
            <person name="Wang H."/>
            <person name="Cheng H."/>
            <person name="Meng F.-X."/>
            <person name="Wang C.-S."/>
            <person name="Xu X.-W."/>
        </authorList>
    </citation>
    <scope>NUCLEOTIDE SEQUENCE [LARGE SCALE GENOMIC DNA]</scope>
    <source>
        <strain evidence="2 3">CCTCC AB 2015396</strain>
    </source>
</reference>
<feature type="transmembrane region" description="Helical" evidence="1">
    <location>
        <begin position="29"/>
        <end position="47"/>
    </location>
</feature>
<comment type="caution">
    <text evidence="2">The sequence shown here is derived from an EMBL/GenBank/DDBJ whole genome shotgun (WGS) entry which is preliminary data.</text>
</comment>
<evidence type="ECO:0000313" key="3">
    <source>
        <dbReference type="Proteomes" id="UP000265366"/>
    </source>
</evidence>
<dbReference type="AlphaFoldDB" id="A0A3A1P3M5"/>
<keyword evidence="1" id="KW-0472">Membrane</keyword>
<name>A0A3A1P3M5_9SPHN</name>
<accession>A0A3A1P3M5</accession>
<dbReference type="RefSeq" id="WP_119592826.1">
    <property type="nucleotide sequence ID" value="NZ_QXFM01000093.1"/>
</dbReference>
<proteinExistence type="predicted"/>
<evidence type="ECO:0008006" key="4">
    <source>
        <dbReference type="Google" id="ProtNLM"/>
    </source>
</evidence>
<keyword evidence="3" id="KW-1185">Reference proteome</keyword>
<gene>
    <name evidence="2" type="ORF">D2V17_09970</name>
</gene>
<evidence type="ECO:0000256" key="1">
    <source>
        <dbReference type="SAM" id="Phobius"/>
    </source>
</evidence>
<evidence type="ECO:0000313" key="2">
    <source>
        <dbReference type="EMBL" id="RIV86078.1"/>
    </source>
</evidence>
<sequence length="73" mass="7547">MFNLISILIGLVSLVIVVPSQIPLLGWGNWVALPLVVVGIAFGALSSSNGGRNFCLIIFAIAVVRLMLGGGVV</sequence>
<feature type="transmembrane region" description="Helical" evidence="1">
    <location>
        <begin position="54"/>
        <end position="72"/>
    </location>
</feature>
<protein>
    <recommendedName>
        <fullName evidence="4">DUF4175 domain-containing protein</fullName>
    </recommendedName>
</protein>